<dbReference type="GO" id="GO:0005634">
    <property type="term" value="C:nucleus"/>
    <property type="evidence" value="ECO:0007669"/>
    <property type="project" value="TreeGrafter"/>
</dbReference>
<evidence type="ECO:0000313" key="9">
    <source>
        <dbReference type="Proteomes" id="UP001231189"/>
    </source>
</evidence>
<dbReference type="PROSITE" id="PS00107">
    <property type="entry name" value="PROTEIN_KINASE_ATP"/>
    <property type="match status" value="1"/>
</dbReference>
<dbReference type="InterPro" id="IPR008266">
    <property type="entry name" value="Tyr_kinase_AS"/>
</dbReference>
<evidence type="ECO:0000256" key="6">
    <source>
        <dbReference type="PROSITE-ProRule" id="PRU10141"/>
    </source>
</evidence>
<dbReference type="PANTHER" id="PTHR24056">
    <property type="entry name" value="CELL DIVISION PROTEIN KINASE"/>
    <property type="match status" value="1"/>
</dbReference>
<reference evidence="8" key="1">
    <citation type="submission" date="2023-07" db="EMBL/GenBank/DDBJ databases">
        <title>A chromosome-level genome assembly of Lolium multiflorum.</title>
        <authorList>
            <person name="Chen Y."/>
            <person name="Copetti D."/>
            <person name="Kolliker R."/>
            <person name="Studer B."/>
        </authorList>
    </citation>
    <scope>NUCLEOTIDE SEQUENCE</scope>
    <source>
        <strain evidence="8">02402/16</strain>
        <tissue evidence="8">Leaf</tissue>
    </source>
</reference>
<keyword evidence="9" id="KW-1185">Reference proteome</keyword>
<evidence type="ECO:0000256" key="4">
    <source>
        <dbReference type="ARBA" id="ARBA00022840"/>
    </source>
</evidence>
<accession>A0AAD8RMT8</accession>
<dbReference type="InterPro" id="IPR000719">
    <property type="entry name" value="Prot_kinase_dom"/>
</dbReference>
<dbReference type="GO" id="GO:0008353">
    <property type="term" value="F:RNA polymerase II CTD heptapeptide repeat kinase activity"/>
    <property type="evidence" value="ECO:0007669"/>
    <property type="project" value="UniProtKB-EC"/>
</dbReference>
<dbReference type="PANTHER" id="PTHR24056:SF486">
    <property type="entry name" value="OS12G0427000 PROTEIN"/>
    <property type="match status" value="1"/>
</dbReference>
<keyword evidence="4 6" id="KW-0067">ATP-binding</keyword>
<evidence type="ECO:0000256" key="1">
    <source>
        <dbReference type="ARBA" id="ARBA00012409"/>
    </source>
</evidence>
<dbReference type="InterPro" id="IPR011009">
    <property type="entry name" value="Kinase-like_dom_sf"/>
</dbReference>
<dbReference type="EMBL" id="JAUUTY010000005">
    <property type="protein sequence ID" value="KAK1627938.1"/>
    <property type="molecule type" value="Genomic_DNA"/>
</dbReference>
<dbReference type="Gene3D" id="3.30.200.20">
    <property type="entry name" value="Phosphorylase Kinase, domain 1"/>
    <property type="match status" value="1"/>
</dbReference>
<dbReference type="Gene3D" id="1.10.510.10">
    <property type="entry name" value="Transferase(Phosphotransferase) domain 1"/>
    <property type="match status" value="1"/>
</dbReference>
<dbReference type="GO" id="GO:0007346">
    <property type="term" value="P:regulation of mitotic cell cycle"/>
    <property type="evidence" value="ECO:0007669"/>
    <property type="project" value="TreeGrafter"/>
</dbReference>
<dbReference type="EC" id="2.7.11.23" evidence="1"/>
<dbReference type="Pfam" id="PF00069">
    <property type="entry name" value="Pkinase"/>
    <property type="match status" value="1"/>
</dbReference>
<dbReference type="Proteomes" id="UP001231189">
    <property type="component" value="Unassembled WGS sequence"/>
</dbReference>
<dbReference type="InterPro" id="IPR050108">
    <property type="entry name" value="CDK"/>
</dbReference>
<gene>
    <name evidence="8" type="ORF">QYE76_002253</name>
</gene>
<proteinExistence type="predicted"/>
<comment type="catalytic activity">
    <reaction evidence="5">
        <text>[DNA-directed RNA polymerase] + ATP = phospho-[DNA-directed RNA polymerase] + ADP + H(+)</text>
        <dbReference type="Rhea" id="RHEA:10216"/>
        <dbReference type="Rhea" id="RHEA-COMP:11321"/>
        <dbReference type="Rhea" id="RHEA-COMP:11322"/>
        <dbReference type="ChEBI" id="CHEBI:15378"/>
        <dbReference type="ChEBI" id="CHEBI:30616"/>
        <dbReference type="ChEBI" id="CHEBI:43176"/>
        <dbReference type="ChEBI" id="CHEBI:68546"/>
        <dbReference type="ChEBI" id="CHEBI:456216"/>
        <dbReference type="EC" id="2.7.11.23"/>
    </reaction>
</comment>
<feature type="domain" description="Protein kinase" evidence="7">
    <location>
        <begin position="25"/>
        <end position="368"/>
    </location>
</feature>
<dbReference type="InterPro" id="IPR017441">
    <property type="entry name" value="Protein_kinase_ATP_BS"/>
</dbReference>
<name>A0AAD8RMT8_LOLMU</name>
<dbReference type="GO" id="GO:0005524">
    <property type="term" value="F:ATP binding"/>
    <property type="evidence" value="ECO:0007669"/>
    <property type="project" value="UniProtKB-UniRule"/>
</dbReference>
<evidence type="ECO:0000256" key="5">
    <source>
        <dbReference type="ARBA" id="ARBA00049280"/>
    </source>
</evidence>
<sequence length="369" mass="41168">MAASTSRSGGGHRNQAVWPGYMARYEPLARLGAGMNGEVFKAWDTKEKRIVAVKRLSGTGTTGGDDLIFSGLQEVWRECRCLRTCAGIPSVVKLLDKVVPKVNSDDSFLIMEYAGRLNLRGYMQRRAHRRRRFSEAEVCRIMKELMEGVNSVHGTGIMHLDIRPENVILDDGTEDKTERRPKNKKGAIQDGELKEDDIVYKIGGFGISQKKERGPKQPEVTIATAYSAPELLLHSCEYDERVDTWGLGCLMADLLSGTGMPTFGPDDSEEKIMSKVFRVVDPKCKEIKDWAGYSGIAAEWKSKLPRQNKSKLGRIAAGSKTKLLGDPLRRRFPFWRLSSAGFEVLSGLLESNPAKRLTAAEALDKPWFQ</sequence>
<evidence type="ECO:0000256" key="3">
    <source>
        <dbReference type="ARBA" id="ARBA00022741"/>
    </source>
</evidence>
<dbReference type="PROSITE" id="PS00109">
    <property type="entry name" value="PROTEIN_KINASE_TYR"/>
    <property type="match status" value="1"/>
</dbReference>
<dbReference type="PROSITE" id="PS50011">
    <property type="entry name" value="PROTEIN_KINASE_DOM"/>
    <property type="match status" value="1"/>
</dbReference>
<dbReference type="SUPFAM" id="SSF56112">
    <property type="entry name" value="Protein kinase-like (PK-like)"/>
    <property type="match status" value="1"/>
</dbReference>
<keyword evidence="3 6" id="KW-0547">Nucleotide-binding</keyword>
<evidence type="ECO:0000313" key="8">
    <source>
        <dbReference type="EMBL" id="KAK1627938.1"/>
    </source>
</evidence>
<keyword evidence="2" id="KW-0597">Phosphoprotein</keyword>
<feature type="binding site" evidence="6">
    <location>
        <position position="54"/>
    </location>
    <ligand>
        <name>ATP</name>
        <dbReference type="ChEBI" id="CHEBI:30616"/>
    </ligand>
</feature>
<evidence type="ECO:0000256" key="2">
    <source>
        <dbReference type="ARBA" id="ARBA00022553"/>
    </source>
</evidence>
<protein>
    <recommendedName>
        <fullName evidence="1">[RNA-polymerase]-subunit kinase</fullName>
        <ecNumber evidence="1">2.7.11.23</ecNumber>
    </recommendedName>
</protein>
<evidence type="ECO:0000259" key="7">
    <source>
        <dbReference type="PROSITE" id="PS50011"/>
    </source>
</evidence>
<organism evidence="8 9">
    <name type="scientific">Lolium multiflorum</name>
    <name type="common">Italian ryegrass</name>
    <name type="synonym">Lolium perenne subsp. multiflorum</name>
    <dbReference type="NCBI Taxonomy" id="4521"/>
    <lineage>
        <taxon>Eukaryota</taxon>
        <taxon>Viridiplantae</taxon>
        <taxon>Streptophyta</taxon>
        <taxon>Embryophyta</taxon>
        <taxon>Tracheophyta</taxon>
        <taxon>Spermatophyta</taxon>
        <taxon>Magnoliopsida</taxon>
        <taxon>Liliopsida</taxon>
        <taxon>Poales</taxon>
        <taxon>Poaceae</taxon>
        <taxon>BOP clade</taxon>
        <taxon>Pooideae</taxon>
        <taxon>Poodae</taxon>
        <taxon>Poeae</taxon>
        <taxon>Poeae Chloroplast Group 2 (Poeae type)</taxon>
        <taxon>Loliodinae</taxon>
        <taxon>Loliinae</taxon>
        <taxon>Lolium</taxon>
    </lineage>
</organism>
<comment type="caution">
    <text evidence="8">The sequence shown here is derived from an EMBL/GenBank/DDBJ whole genome shotgun (WGS) entry which is preliminary data.</text>
</comment>
<dbReference type="AlphaFoldDB" id="A0AAD8RMT8"/>